<dbReference type="InterPro" id="IPR036291">
    <property type="entry name" value="NAD(P)-bd_dom_sf"/>
</dbReference>
<evidence type="ECO:0000256" key="2">
    <source>
        <dbReference type="ARBA" id="ARBA00009233"/>
    </source>
</evidence>
<evidence type="ECO:0000256" key="10">
    <source>
        <dbReference type="PIRSR" id="PIRSR000094-3"/>
    </source>
</evidence>
<feature type="binding site" evidence="10">
    <location>
        <position position="161"/>
    </location>
    <ligand>
        <name>NAD(+)</name>
        <dbReference type="ChEBI" id="CHEBI:57540"/>
    </ligand>
</feature>
<evidence type="ECO:0000256" key="3">
    <source>
        <dbReference type="ARBA" id="ARBA00022516"/>
    </source>
</evidence>
<sequence length="266" mass="27771">MTGLLAGKNLVITGVITEASMAFHTARQAQEQGANVVLTGYGRLSLVERIAKRLPNEAPVVELDVTDAEQLASLAERVSVHIPTVDGVLHSIGFAPGSALGGDFLATPWADVATTVHTSAYSLSSLATALLPLMGRGGSIVGLDFDARQAWPAYNWMGVAKAALESTSRYLARELGPRGIRVNLVSAGPVRTMAAKSIPGFVDLENAWSTRAPLGWDTSDPTPVAKACVALLSDWFPATTGSMVMVDGGFHSLGFATAEIAVPLSS</sequence>
<keyword evidence="12" id="KW-1185">Reference proteome</keyword>
<comment type="similarity">
    <text evidence="2 8">Belongs to the short-chain dehydrogenases/reductases (SDR) family. FabI subfamily.</text>
</comment>
<feature type="binding site" evidence="10">
    <location>
        <begin position="64"/>
        <end position="65"/>
    </location>
    <ligand>
        <name>NAD(+)</name>
        <dbReference type="ChEBI" id="CHEBI:57540"/>
    </ligand>
</feature>
<keyword evidence="5 8" id="KW-0560">Oxidoreductase</keyword>
<dbReference type="InterPro" id="IPR002347">
    <property type="entry name" value="SDR_fam"/>
</dbReference>
<dbReference type="AlphaFoldDB" id="A0A3G8ZLF1"/>
<dbReference type="Pfam" id="PF13561">
    <property type="entry name" value="adh_short_C2"/>
    <property type="match status" value="1"/>
</dbReference>
<keyword evidence="8 10" id="KW-0520">NAD</keyword>
<dbReference type="RefSeq" id="WP_124798950.1">
    <property type="nucleotide sequence ID" value="NZ_CP034170.1"/>
</dbReference>
<name>A0A3G8ZLF1_9ACTN</name>
<feature type="binding site" evidence="10">
    <location>
        <position position="92"/>
    </location>
    <ligand>
        <name>NAD(+)</name>
        <dbReference type="ChEBI" id="CHEBI:57540"/>
    </ligand>
</feature>
<protein>
    <recommendedName>
        <fullName evidence="8">Enoyl-[acyl-carrier-protein] reductase [NADH]</fullName>
        <ecNumber evidence="8">1.3.1.9</ecNumber>
    </recommendedName>
</protein>
<feature type="binding site" evidence="10">
    <location>
        <begin position="190"/>
        <end position="194"/>
    </location>
    <ligand>
        <name>NAD(+)</name>
        <dbReference type="ChEBI" id="CHEBI:57540"/>
    </ligand>
</feature>
<feature type="binding site" evidence="9">
    <location>
        <position position="95"/>
    </location>
    <ligand>
        <name>substrate</name>
    </ligand>
</feature>
<evidence type="ECO:0000313" key="11">
    <source>
        <dbReference type="EMBL" id="AZI58040.1"/>
    </source>
</evidence>
<dbReference type="UniPathway" id="UPA00915"/>
<comment type="pathway">
    <text evidence="1">Lipid metabolism.</text>
</comment>
<keyword evidence="4" id="KW-0276">Fatty acid metabolism</keyword>
<feature type="binding site" evidence="10">
    <location>
        <position position="14"/>
    </location>
    <ligand>
        <name>NAD(+)</name>
        <dbReference type="ChEBI" id="CHEBI:57540"/>
    </ligand>
</feature>
<evidence type="ECO:0000313" key="12">
    <source>
        <dbReference type="Proteomes" id="UP000268084"/>
    </source>
</evidence>
<reference evidence="11 12" key="1">
    <citation type="submission" date="2018-11" db="EMBL/GenBank/DDBJ databases">
        <authorList>
            <person name="Da X."/>
        </authorList>
    </citation>
    <scope>NUCLEOTIDE SEQUENCE [LARGE SCALE GENOMIC DNA]</scope>
    <source>
        <strain evidence="11 12">S14-144</strain>
    </source>
</reference>
<evidence type="ECO:0000256" key="6">
    <source>
        <dbReference type="ARBA" id="ARBA00023098"/>
    </source>
</evidence>
<reference evidence="11 12" key="2">
    <citation type="submission" date="2018-12" db="EMBL/GenBank/DDBJ databases">
        <title>Nakamurella antarcticus sp. nov., isolated from Antarctica South Shetland Islands soil.</title>
        <authorList>
            <person name="Peng F."/>
        </authorList>
    </citation>
    <scope>NUCLEOTIDE SEQUENCE [LARGE SCALE GENOMIC DNA]</scope>
    <source>
        <strain evidence="11 12">S14-144</strain>
    </source>
</reference>
<evidence type="ECO:0000256" key="1">
    <source>
        <dbReference type="ARBA" id="ARBA00005189"/>
    </source>
</evidence>
<gene>
    <name evidence="11" type="primary">fabI</name>
    <name evidence="11" type="ORF">EH165_07680</name>
</gene>
<evidence type="ECO:0000256" key="9">
    <source>
        <dbReference type="PIRSR" id="PIRSR000094-2"/>
    </source>
</evidence>
<dbReference type="NCBIfam" id="NF005908">
    <property type="entry name" value="PRK07889.1"/>
    <property type="match status" value="1"/>
</dbReference>
<accession>A0A3G8ZLF1</accession>
<evidence type="ECO:0000256" key="7">
    <source>
        <dbReference type="ARBA" id="ARBA00023160"/>
    </source>
</evidence>
<evidence type="ECO:0000256" key="4">
    <source>
        <dbReference type="ARBA" id="ARBA00022832"/>
    </source>
</evidence>
<dbReference type="InterPro" id="IPR014358">
    <property type="entry name" value="Enoyl-ACP_Rdtase_NADH"/>
</dbReference>
<proteinExistence type="inferred from homology"/>
<evidence type="ECO:0000256" key="8">
    <source>
        <dbReference type="PIRNR" id="PIRNR000094"/>
    </source>
</evidence>
<dbReference type="Proteomes" id="UP000268084">
    <property type="component" value="Chromosome"/>
</dbReference>
<keyword evidence="3 8" id="KW-0444">Lipid biosynthesis</keyword>
<dbReference type="Gene3D" id="3.40.50.720">
    <property type="entry name" value="NAD(P)-binding Rossmann-like Domain"/>
    <property type="match status" value="1"/>
</dbReference>
<dbReference type="GO" id="GO:0006633">
    <property type="term" value="P:fatty acid biosynthetic process"/>
    <property type="evidence" value="ECO:0007669"/>
    <property type="project" value="UniProtKB-KW"/>
</dbReference>
<dbReference type="EMBL" id="CP034170">
    <property type="protein sequence ID" value="AZI58040.1"/>
    <property type="molecule type" value="Genomic_DNA"/>
</dbReference>
<comment type="catalytic activity">
    <reaction evidence="8">
        <text>a 2,3-saturated acyl-[ACP] + NAD(+) = a (2E)-enoyl-[ACP] + NADH + H(+)</text>
        <dbReference type="Rhea" id="RHEA:10240"/>
        <dbReference type="Rhea" id="RHEA-COMP:9925"/>
        <dbReference type="Rhea" id="RHEA-COMP:9926"/>
        <dbReference type="ChEBI" id="CHEBI:15378"/>
        <dbReference type="ChEBI" id="CHEBI:57540"/>
        <dbReference type="ChEBI" id="CHEBI:57945"/>
        <dbReference type="ChEBI" id="CHEBI:78784"/>
        <dbReference type="ChEBI" id="CHEBI:78785"/>
        <dbReference type="EC" id="1.3.1.9"/>
    </reaction>
</comment>
<dbReference type="PIRSF" id="PIRSF000094">
    <property type="entry name" value="Enoyl-ACP_rdct"/>
    <property type="match status" value="1"/>
</dbReference>
<organism evidence="11 12">
    <name type="scientific">Nakamurella antarctica</name>
    <dbReference type="NCBI Taxonomy" id="1902245"/>
    <lineage>
        <taxon>Bacteria</taxon>
        <taxon>Bacillati</taxon>
        <taxon>Actinomycetota</taxon>
        <taxon>Actinomycetes</taxon>
        <taxon>Nakamurellales</taxon>
        <taxon>Nakamurellaceae</taxon>
        <taxon>Nakamurella</taxon>
    </lineage>
</organism>
<dbReference type="GO" id="GO:0004318">
    <property type="term" value="F:enoyl-[acyl-carrier-protein] reductase (NADH) activity"/>
    <property type="evidence" value="ECO:0007669"/>
    <property type="project" value="UniProtKB-EC"/>
</dbReference>
<dbReference type="EC" id="1.3.1.9" evidence="8"/>
<dbReference type="PANTHER" id="PTHR43159:SF2">
    <property type="entry name" value="ENOYL-[ACYL-CARRIER-PROTEIN] REDUCTASE [NADH], CHLOROPLASTIC"/>
    <property type="match status" value="1"/>
</dbReference>
<dbReference type="KEGG" id="nak:EH165_07680"/>
<keyword evidence="6" id="KW-0443">Lipid metabolism</keyword>
<dbReference type="OrthoDB" id="9803628at2"/>
<dbReference type="PANTHER" id="PTHR43159">
    <property type="entry name" value="ENOYL-[ACYL-CARRIER-PROTEIN] REDUCTASE"/>
    <property type="match status" value="1"/>
</dbReference>
<dbReference type="SUPFAM" id="SSF51735">
    <property type="entry name" value="NAD(P)-binding Rossmann-fold domains"/>
    <property type="match status" value="1"/>
</dbReference>
<keyword evidence="7 8" id="KW-0275">Fatty acid biosynthesis</keyword>
<evidence type="ECO:0000256" key="5">
    <source>
        <dbReference type="ARBA" id="ARBA00023002"/>
    </source>
</evidence>